<evidence type="ECO:0008006" key="5">
    <source>
        <dbReference type="Google" id="ProtNLM"/>
    </source>
</evidence>
<dbReference type="Gene3D" id="3.30.710.10">
    <property type="entry name" value="Potassium Channel Kv1.1, Chain A"/>
    <property type="match status" value="2"/>
</dbReference>
<organism evidence="4">
    <name type="scientific">viral metagenome</name>
    <dbReference type="NCBI Taxonomy" id="1070528"/>
    <lineage>
        <taxon>unclassified sequences</taxon>
        <taxon>metagenomes</taxon>
        <taxon>organismal metagenomes</taxon>
    </lineage>
</organism>
<dbReference type="Pfam" id="PF03931">
    <property type="entry name" value="Skp1_POZ"/>
    <property type="match status" value="1"/>
</dbReference>
<dbReference type="InterPro" id="IPR036296">
    <property type="entry name" value="SKP1-like_dim_sf"/>
</dbReference>
<evidence type="ECO:0000259" key="3">
    <source>
        <dbReference type="Pfam" id="PF03931"/>
    </source>
</evidence>
<dbReference type="InterPro" id="IPR001232">
    <property type="entry name" value="SKP1-like"/>
</dbReference>
<reference evidence="4" key="1">
    <citation type="journal article" date="2020" name="Nature">
        <title>Giant virus diversity and host interactions through global metagenomics.</title>
        <authorList>
            <person name="Schulz F."/>
            <person name="Roux S."/>
            <person name="Paez-Espino D."/>
            <person name="Jungbluth S."/>
            <person name="Walsh D.A."/>
            <person name="Denef V.J."/>
            <person name="McMahon K.D."/>
            <person name="Konstantinidis K.T."/>
            <person name="Eloe-Fadrosh E.A."/>
            <person name="Kyrpides N.C."/>
            <person name="Woyke T."/>
        </authorList>
    </citation>
    <scope>NUCLEOTIDE SEQUENCE</scope>
    <source>
        <strain evidence="4">GVMAG-M-3300024510-1</strain>
    </source>
</reference>
<keyword evidence="1" id="KW-0833">Ubl conjugation pathway</keyword>
<proteinExistence type="predicted"/>
<evidence type="ECO:0000313" key="4">
    <source>
        <dbReference type="EMBL" id="QHT97092.1"/>
    </source>
</evidence>
<dbReference type="SUPFAM" id="SSF81382">
    <property type="entry name" value="Skp1 dimerisation domain-like"/>
    <property type="match status" value="1"/>
</dbReference>
<dbReference type="EMBL" id="MN740271">
    <property type="protein sequence ID" value="QHT97092.1"/>
    <property type="molecule type" value="Genomic_DNA"/>
</dbReference>
<dbReference type="InterPro" id="IPR011333">
    <property type="entry name" value="SKP1/BTB/POZ_sf"/>
</dbReference>
<dbReference type="SMART" id="SM00512">
    <property type="entry name" value="Skp1"/>
    <property type="match status" value="1"/>
</dbReference>
<dbReference type="InterPro" id="IPR016897">
    <property type="entry name" value="SKP1"/>
</dbReference>
<dbReference type="SUPFAM" id="SSF54695">
    <property type="entry name" value="POZ domain"/>
    <property type="match status" value="1"/>
</dbReference>
<sequence length="146" mass="16511">MMKICSEGKEFDVLIENLKCSTMLSDMLQDIETTNEPIILKNVSASVLEKVIDYMNNPNDTFCSNIPYPLLCNVILAANYLHIQPLLDLGCKTIADVFKGKTLEEAKVAFNITTELSAEEIEHICRENPWCMQVDDGTNEDKYVSR</sequence>
<protein>
    <recommendedName>
        <fullName evidence="5">SKP1 component POZ domain-containing protein</fullName>
    </recommendedName>
</protein>
<feature type="domain" description="SKP1 component POZ" evidence="3">
    <location>
        <begin position="6"/>
        <end position="56"/>
    </location>
</feature>
<dbReference type="AlphaFoldDB" id="A0A6C0IVH3"/>
<dbReference type="Pfam" id="PF01466">
    <property type="entry name" value="Skp1"/>
    <property type="match status" value="1"/>
</dbReference>
<name>A0A6C0IVH3_9ZZZZ</name>
<dbReference type="InterPro" id="IPR016073">
    <property type="entry name" value="Skp1_comp_POZ"/>
</dbReference>
<dbReference type="GO" id="GO:0006511">
    <property type="term" value="P:ubiquitin-dependent protein catabolic process"/>
    <property type="evidence" value="ECO:0007669"/>
    <property type="project" value="InterPro"/>
</dbReference>
<evidence type="ECO:0000256" key="1">
    <source>
        <dbReference type="ARBA" id="ARBA00022786"/>
    </source>
</evidence>
<dbReference type="PIRSF" id="PIRSF028729">
    <property type="entry name" value="E3_ubiquit_lig_SCF_Skp"/>
    <property type="match status" value="1"/>
</dbReference>
<evidence type="ECO:0000259" key="2">
    <source>
        <dbReference type="Pfam" id="PF01466"/>
    </source>
</evidence>
<dbReference type="InterPro" id="IPR016072">
    <property type="entry name" value="Skp1_comp_dimer"/>
</dbReference>
<feature type="domain" description="SKP1 component dimerisation" evidence="2">
    <location>
        <begin position="84"/>
        <end position="131"/>
    </location>
</feature>
<dbReference type="PANTHER" id="PTHR11165">
    <property type="entry name" value="SKP1"/>
    <property type="match status" value="1"/>
</dbReference>
<accession>A0A6C0IVH3</accession>